<reference evidence="5" key="1">
    <citation type="submission" date="2018-05" db="EMBL/GenBank/DDBJ databases">
        <authorList>
            <person name="Lanie J.A."/>
            <person name="Ng W.-L."/>
            <person name="Kazmierczak K.M."/>
            <person name="Andrzejewski T.M."/>
            <person name="Davidsen T.M."/>
            <person name="Wayne K.J."/>
            <person name="Tettelin H."/>
            <person name="Glass J.I."/>
            <person name="Rusch D."/>
            <person name="Podicherti R."/>
            <person name="Tsui H.-C.T."/>
            <person name="Winkler M.E."/>
        </authorList>
    </citation>
    <scope>NUCLEOTIDE SEQUENCE</scope>
</reference>
<dbReference type="InterPro" id="IPR006260">
    <property type="entry name" value="TonB/TolA_C"/>
</dbReference>
<dbReference type="Pfam" id="PF13103">
    <property type="entry name" value="TonB_2"/>
    <property type="match status" value="1"/>
</dbReference>
<dbReference type="Gene3D" id="3.30.1150.10">
    <property type="match status" value="1"/>
</dbReference>
<dbReference type="SUPFAM" id="SSF74653">
    <property type="entry name" value="TolA/TonB C-terminal domain"/>
    <property type="match status" value="1"/>
</dbReference>
<dbReference type="AlphaFoldDB" id="A0A381TLM1"/>
<dbReference type="NCBIfam" id="TIGR01352">
    <property type="entry name" value="tonB_Cterm"/>
    <property type="match status" value="1"/>
</dbReference>
<keyword evidence="3" id="KW-1133">Transmembrane helix</keyword>
<dbReference type="EMBL" id="UINC01004726">
    <property type="protein sequence ID" value="SVA16418.1"/>
    <property type="molecule type" value="Genomic_DNA"/>
</dbReference>
<comment type="subcellular location">
    <subcellularLocation>
        <location evidence="1">Membrane</location>
        <topology evidence="1">Single-pass membrane protein</topology>
    </subcellularLocation>
</comment>
<evidence type="ECO:0000256" key="4">
    <source>
        <dbReference type="ARBA" id="ARBA00023136"/>
    </source>
</evidence>
<keyword evidence="4" id="KW-0472">Membrane</keyword>
<evidence type="ECO:0008006" key="6">
    <source>
        <dbReference type="Google" id="ProtNLM"/>
    </source>
</evidence>
<sequence>MVDVKVSSPKTLISELDNIINEAKKEDANNNVDQVAFFTNKIRTQIVSKWNQPPSAKNGLKVELNLTLVPTGEIVDIQITKGSGNEAFDRSALLAVHKVGRFNDLVMPRKLFDIYFRNFTLIFFPQE</sequence>
<protein>
    <recommendedName>
        <fullName evidence="6">TonB C-terminal domain-containing protein</fullName>
    </recommendedName>
</protein>
<dbReference type="GO" id="GO:0016020">
    <property type="term" value="C:membrane"/>
    <property type="evidence" value="ECO:0007669"/>
    <property type="project" value="UniProtKB-SubCell"/>
</dbReference>
<evidence type="ECO:0000256" key="3">
    <source>
        <dbReference type="ARBA" id="ARBA00022989"/>
    </source>
</evidence>
<gene>
    <name evidence="5" type="ORF">METZ01_LOCUS69272</name>
</gene>
<name>A0A381TLM1_9ZZZZ</name>
<evidence type="ECO:0000313" key="5">
    <source>
        <dbReference type="EMBL" id="SVA16418.1"/>
    </source>
</evidence>
<organism evidence="5">
    <name type="scientific">marine metagenome</name>
    <dbReference type="NCBI Taxonomy" id="408172"/>
    <lineage>
        <taxon>unclassified sequences</taxon>
        <taxon>metagenomes</taxon>
        <taxon>ecological metagenomes</taxon>
    </lineage>
</organism>
<proteinExistence type="predicted"/>
<keyword evidence="2" id="KW-0812">Transmembrane</keyword>
<evidence type="ECO:0000256" key="1">
    <source>
        <dbReference type="ARBA" id="ARBA00004167"/>
    </source>
</evidence>
<accession>A0A381TLM1</accession>
<evidence type="ECO:0000256" key="2">
    <source>
        <dbReference type="ARBA" id="ARBA00022692"/>
    </source>
</evidence>